<protein>
    <recommendedName>
        <fullName evidence="5">ABC transporter permease</fullName>
    </recommendedName>
</protein>
<dbReference type="AlphaFoldDB" id="A0A1B2DZP1"/>
<dbReference type="KEGG" id="pib:BBD41_11125"/>
<dbReference type="Proteomes" id="UP000189059">
    <property type="component" value="Unassembled WGS sequence"/>
</dbReference>
<feature type="transmembrane region" description="Helical" evidence="1">
    <location>
        <begin position="51"/>
        <end position="71"/>
    </location>
</feature>
<evidence type="ECO:0000313" key="4">
    <source>
        <dbReference type="Proteomes" id="UP000189059"/>
    </source>
</evidence>
<feature type="transmembrane region" description="Helical" evidence="1">
    <location>
        <begin position="173"/>
        <end position="196"/>
    </location>
</feature>
<organism evidence="2">
    <name type="scientific">Paenibacillus ihbetae</name>
    <dbReference type="NCBI Taxonomy" id="1870820"/>
    <lineage>
        <taxon>Bacteria</taxon>
        <taxon>Bacillati</taxon>
        <taxon>Bacillota</taxon>
        <taxon>Bacilli</taxon>
        <taxon>Bacillales</taxon>
        <taxon>Paenibacillaceae</taxon>
        <taxon>Paenibacillus</taxon>
    </lineage>
</organism>
<keyword evidence="1" id="KW-1133">Transmembrane helix</keyword>
<keyword evidence="1" id="KW-0472">Membrane</keyword>
<keyword evidence="4" id="KW-1185">Reference proteome</keyword>
<dbReference type="EMBL" id="MRVI01000002">
    <property type="protein sequence ID" value="OOC59007.1"/>
    <property type="molecule type" value="Genomic_DNA"/>
</dbReference>
<feature type="transmembrane region" description="Helical" evidence="1">
    <location>
        <begin position="21"/>
        <end position="39"/>
    </location>
</feature>
<name>A0A1B2DZP1_9BACL</name>
<sequence length="241" mass="27723">MQHMLHNAMKIVRKDFTSDKLQILWTLIFMIYMGFATSVVMNEQFEHLNEYVNPLVDFLLVLYAPLMGLTFNRRSFRYINEDSYTQMLYYYRSLPVPAYAIFISRIINAIIAYVINGIVFFGVAYAIANHMREAVDIASYVAFIISWIGIGFLLTGFYIYWENMGSGKAYLGKTLILMIVTVVAAGTLSLLGYSMFKFVMDSAMRWKLLSPVMWGSLIIGLGGMLLMSRLTYIRQQTRDLS</sequence>
<reference evidence="3 4" key="2">
    <citation type="submission" date="2016-12" db="EMBL/GenBank/DDBJ databases">
        <title>Genome sequencing and description of Paenibacillus sp. nov. from high altitude lake in the Indian Trans- Himalayas.</title>
        <authorList>
            <person name="Kiran S."/>
            <person name="Swarnkar M.K."/>
            <person name="Rana A."/>
            <person name="Tewari R."/>
            <person name="Gulati A."/>
        </authorList>
    </citation>
    <scope>NUCLEOTIDE SEQUENCE [LARGE SCALE GENOMIC DNA]</scope>
    <source>
        <strain evidence="3 4">IHBB 9951</strain>
    </source>
</reference>
<reference evidence="2" key="1">
    <citation type="submission" date="2016-08" db="EMBL/GenBank/DDBJ databases">
        <title>Complete Genome Seqeunce of Paenibacillus sp. nov. IHBB 9852 from high altitute lake of Indian trans-Himalayas.</title>
        <authorList>
            <person name="Kiran S."/>
            <person name="Swarnkar M.K."/>
            <person name="Rana A."/>
            <person name="Tewari R."/>
            <person name="Gulati A."/>
        </authorList>
    </citation>
    <scope>NUCLEOTIDE SEQUENCE [LARGE SCALE GENOMIC DNA]</scope>
    <source>
        <strain evidence="2">IHBB 9852</strain>
    </source>
</reference>
<gene>
    <name evidence="3" type="ORF">BBD40_25480</name>
    <name evidence="2" type="ORF">BBD41_11125</name>
</gene>
<accession>A0A1B2DZP1</accession>
<evidence type="ECO:0000313" key="3">
    <source>
        <dbReference type="EMBL" id="OOC59007.1"/>
    </source>
</evidence>
<dbReference type="OrthoDB" id="2678055at2"/>
<keyword evidence="1" id="KW-0812">Transmembrane</keyword>
<evidence type="ECO:0000313" key="2">
    <source>
        <dbReference type="EMBL" id="ANY73097.1"/>
    </source>
</evidence>
<evidence type="ECO:0008006" key="5">
    <source>
        <dbReference type="Google" id="ProtNLM"/>
    </source>
</evidence>
<evidence type="ECO:0000256" key="1">
    <source>
        <dbReference type="SAM" id="Phobius"/>
    </source>
</evidence>
<feature type="transmembrane region" description="Helical" evidence="1">
    <location>
        <begin position="106"/>
        <end position="128"/>
    </location>
</feature>
<feature type="transmembrane region" description="Helical" evidence="1">
    <location>
        <begin position="208"/>
        <end position="228"/>
    </location>
</feature>
<proteinExistence type="predicted"/>
<dbReference type="EMBL" id="CP016809">
    <property type="protein sequence ID" value="ANY73097.1"/>
    <property type="molecule type" value="Genomic_DNA"/>
</dbReference>
<feature type="transmembrane region" description="Helical" evidence="1">
    <location>
        <begin position="140"/>
        <end position="161"/>
    </location>
</feature>